<dbReference type="PIRSF" id="PIRSF036888">
    <property type="entry name" value="HDGYPm_UCP036888"/>
    <property type="match status" value="1"/>
</dbReference>
<dbReference type="Proteomes" id="UP000218765">
    <property type="component" value="Chromosome"/>
</dbReference>
<dbReference type="RefSeq" id="WP_096365012.1">
    <property type="nucleotide sequence ID" value="NZ_AP018052.1"/>
</dbReference>
<accession>A0A1Z4VP07</accession>
<dbReference type="GO" id="GO:0002161">
    <property type="term" value="F:aminoacyl-tRNA deacylase activity"/>
    <property type="evidence" value="ECO:0007669"/>
    <property type="project" value="InterPro"/>
</dbReference>
<dbReference type="InterPro" id="IPR014627">
    <property type="entry name" value="UCP036888_HDGYP-like"/>
</dbReference>
<evidence type="ECO:0000259" key="1">
    <source>
        <dbReference type="PROSITE" id="PS51833"/>
    </source>
</evidence>
<keyword evidence="3" id="KW-1185">Reference proteome</keyword>
<dbReference type="PROSITE" id="PS51833">
    <property type="entry name" value="HDOD"/>
    <property type="match status" value="1"/>
</dbReference>
<dbReference type="KEGG" id="ttc:FOKN1_0831"/>
<dbReference type="InterPro" id="IPR007214">
    <property type="entry name" value="YbaK/aa-tRNA-synth-assoc-dom"/>
</dbReference>
<reference evidence="2 3" key="1">
    <citation type="submission" date="2017-05" db="EMBL/GenBank/DDBJ databases">
        <title>Thiocyanate degradation by Thiohalobacter thiocyanaticus FOKN1.</title>
        <authorList>
            <person name="Oshiki M."/>
            <person name="Fukushima T."/>
            <person name="Kawano S."/>
            <person name="Nakagawa J."/>
        </authorList>
    </citation>
    <scope>NUCLEOTIDE SEQUENCE [LARGE SCALE GENOMIC DNA]</scope>
    <source>
        <strain evidence="2 3">FOKN1</strain>
    </source>
</reference>
<dbReference type="InterPro" id="IPR052340">
    <property type="entry name" value="RNase_Y/CdgJ"/>
</dbReference>
<dbReference type="PANTHER" id="PTHR33525:SF3">
    <property type="entry name" value="RIBONUCLEASE Y"/>
    <property type="match status" value="1"/>
</dbReference>
<dbReference type="Pfam" id="PF04073">
    <property type="entry name" value="tRNA_edit"/>
    <property type="match status" value="1"/>
</dbReference>
<sequence length="471" mass="51875">MNPELANRIQTYLETRGIAYRLHAHSPTETLAEAAERSQLGLQCLVRAVLLSDARGLVLAVLPANHLLDFHAIRECLGRDLQPVDRPVAASTFADCESGSVPPLGAPYGLTTLVHTAVFAQPTVCFEPGLRDRLVCMAGEVFTELHRDSQRAEIARPLSVLESRDVREFTLPGQWERMPALQGLHPVDDIRERITAIDRLPAMPAMARRLLRLRNDAEADVQDLVEVVSGDPSLTAQILRYARSGFFNYAGRVDTLDQAVTRVLGFETVLNMALGLAASKAFRNPADGPLGLQAFWRHAAYGAALAQAIASRYGRRLDLKPGLAYLAGLLHNFGFLLLGHLYRSEFFLLNKVVAANPHIPVVLIERRLIGASHTELGARLMQEWAMPEPVVTALREHHNEMYSGAHDAYAGLVYLVDWLLRREGLGDGAEGEPPTAVLTRLGLELEQLDELVEACLHERQGLDAMARQLAA</sequence>
<dbReference type="SUPFAM" id="SSF55826">
    <property type="entry name" value="YbaK/ProRS associated domain"/>
    <property type="match status" value="1"/>
</dbReference>
<dbReference type="InterPro" id="IPR013976">
    <property type="entry name" value="HDOD"/>
</dbReference>
<dbReference type="EMBL" id="AP018052">
    <property type="protein sequence ID" value="BAZ93233.1"/>
    <property type="molecule type" value="Genomic_DNA"/>
</dbReference>
<evidence type="ECO:0000313" key="3">
    <source>
        <dbReference type="Proteomes" id="UP000218765"/>
    </source>
</evidence>
<dbReference type="InterPro" id="IPR036754">
    <property type="entry name" value="YbaK/aa-tRNA-synt-asso_dom_sf"/>
</dbReference>
<dbReference type="Gene3D" id="3.90.960.10">
    <property type="entry name" value="YbaK/aminoacyl-tRNA synthetase-associated domain"/>
    <property type="match status" value="1"/>
</dbReference>
<dbReference type="Gene3D" id="1.10.3210.10">
    <property type="entry name" value="Hypothetical protein af1432"/>
    <property type="match status" value="1"/>
</dbReference>
<dbReference type="AlphaFoldDB" id="A0A1Z4VP07"/>
<evidence type="ECO:0000313" key="2">
    <source>
        <dbReference type="EMBL" id="BAZ93233.1"/>
    </source>
</evidence>
<organism evidence="2 3">
    <name type="scientific">Thiohalobacter thiocyanaticus</name>
    <dbReference type="NCBI Taxonomy" id="585455"/>
    <lineage>
        <taxon>Bacteria</taxon>
        <taxon>Pseudomonadati</taxon>
        <taxon>Pseudomonadota</taxon>
        <taxon>Gammaproteobacteria</taxon>
        <taxon>Thiohalobacterales</taxon>
        <taxon>Thiohalobacteraceae</taxon>
        <taxon>Thiohalobacter</taxon>
    </lineage>
</organism>
<dbReference type="CDD" id="cd04332">
    <property type="entry name" value="YbaK_like"/>
    <property type="match status" value="1"/>
</dbReference>
<dbReference type="Pfam" id="PF08668">
    <property type="entry name" value="HDOD"/>
    <property type="match status" value="1"/>
</dbReference>
<proteinExistence type="predicted"/>
<feature type="domain" description="HDOD" evidence="1">
    <location>
        <begin position="200"/>
        <end position="400"/>
    </location>
</feature>
<dbReference type="SUPFAM" id="SSF109604">
    <property type="entry name" value="HD-domain/PDEase-like"/>
    <property type="match status" value="1"/>
</dbReference>
<protein>
    <submittedName>
        <fullName evidence="2">Signal transduction protein</fullName>
    </submittedName>
</protein>
<dbReference type="OrthoDB" id="7001648at2"/>
<name>A0A1Z4VP07_9GAMM</name>
<gene>
    <name evidence="2" type="ORF">FOKN1_0831</name>
</gene>
<dbReference type="PANTHER" id="PTHR33525">
    <property type="match status" value="1"/>
</dbReference>